<comment type="subcellular location">
    <subcellularLocation>
        <location evidence="1">Cell membrane</location>
        <topology evidence="1">Multi-pass membrane protein</topology>
    </subcellularLocation>
</comment>
<feature type="transmembrane region" description="Helical" evidence="8">
    <location>
        <begin position="245"/>
        <end position="263"/>
    </location>
</feature>
<feature type="compositionally biased region" description="Basic and acidic residues" evidence="7">
    <location>
        <begin position="434"/>
        <end position="443"/>
    </location>
</feature>
<dbReference type="Proteomes" id="UP000463951">
    <property type="component" value="Chromosome"/>
</dbReference>
<feature type="region of interest" description="Disordered" evidence="7">
    <location>
        <begin position="424"/>
        <end position="473"/>
    </location>
</feature>
<evidence type="ECO:0000256" key="6">
    <source>
        <dbReference type="ARBA" id="ARBA00023136"/>
    </source>
</evidence>
<dbReference type="InterPro" id="IPR020846">
    <property type="entry name" value="MFS_dom"/>
</dbReference>
<feature type="transmembrane region" description="Helical" evidence="8">
    <location>
        <begin position="157"/>
        <end position="181"/>
    </location>
</feature>
<organism evidence="10 11">
    <name type="scientific">Streptomyces antimycoticus</name>
    <dbReference type="NCBI Taxonomy" id="68175"/>
    <lineage>
        <taxon>Bacteria</taxon>
        <taxon>Bacillati</taxon>
        <taxon>Actinomycetota</taxon>
        <taxon>Actinomycetes</taxon>
        <taxon>Kitasatosporales</taxon>
        <taxon>Streptomycetaceae</taxon>
        <taxon>Streptomyces</taxon>
        <taxon>Streptomyces violaceusniger group</taxon>
    </lineage>
</organism>
<dbReference type="PANTHER" id="PTHR43045">
    <property type="entry name" value="SHIKIMATE TRANSPORTER"/>
    <property type="match status" value="1"/>
</dbReference>
<feature type="transmembrane region" description="Helical" evidence="8">
    <location>
        <begin position="92"/>
        <end position="110"/>
    </location>
</feature>
<evidence type="ECO:0000256" key="8">
    <source>
        <dbReference type="SAM" id="Phobius"/>
    </source>
</evidence>
<dbReference type="GO" id="GO:0022857">
    <property type="term" value="F:transmembrane transporter activity"/>
    <property type="evidence" value="ECO:0007669"/>
    <property type="project" value="InterPro"/>
</dbReference>
<feature type="transmembrane region" description="Helical" evidence="8">
    <location>
        <begin position="332"/>
        <end position="351"/>
    </location>
</feature>
<dbReference type="EMBL" id="AP019620">
    <property type="protein sequence ID" value="BBJ39277.1"/>
    <property type="molecule type" value="Genomic_DNA"/>
</dbReference>
<dbReference type="PANTHER" id="PTHR43045:SF1">
    <property type="entry name" value="SHIKIMATE TRANSPORTER"/>
    <property type="match status" value="1"/>
</dbReference>
<dbReference type="GO" id="GO:0005886">
    <property type="term" value="C:plasma membrane"/>
    <property type="evidence" value="ECO:0007669"/>
    <property type="project" value="UniProtKB-SubCell"/>
</dbReference>
<evidence type="ECO:0000256" key="5">
    <source>
        <dbReference type="ARBA" id="ARBA00022989"/>
    </source>
</evidence>
<dbReference type="AlphaFoldDB" id="A0A499UZD6"/>
<sequence>MSAPASSPTPPPTRGRVRTALASAVGTCVENYDFVAYGTASALYFGDAFFPNSDPVVGTLLAFVTLGVGFLMRPIGGAIGGYLGDRHGRKPVLVAALLTMGIATVLIGMLPTYEQVGVFAPVLLVVIRCIQGLAFGAEWGSAVMMTYEHAPRTRRGLYSAIPQAGNPLGIALANIAFLLSSTLDSDWAWRLPFLASALLIVAGVVIRMKLTESPEFEAARAKGTTVRNPLLSVVREDWRNILRIIALRVVESCAYYLTATYLLSYITDRDSGDRGVALAGVVTASLLATATTVLSGALTDRVGRRTVYLVACVLAAVFGFPMFLMANSGTPVLIVLIFLIGIGVIHAALTGTQAAWFAELFNTATRTSGASLGYQTAASVAGFAPFLAVLLAESFGWAGPAGLYVCIALVGLVGVLSTRETWGPGQRPALPADQPRRVAGRERHPSRRGRSVNGIPRAEGRSVNGIPRAEGGR</sequence>
<feature type="transmembrane region" description="Helical" evidence="8">
    <location>
        <begin position="372"/>
        <end position="391"/>
    </location>
</feature>
<feature type="domain" description="Major facilitator superfamily (MFS) profile" evidence="9">
    <location>
        <begin position="19"/>
        <end position="426"/>
    </location>
</feature>
<evidence type="ECO:0000256" key="3">
    <source>
        <dbReference type="ARBA" id="ARBA00022475"/>
    </source>
</evidence>
<evidence type="ECO:0000313" key="11">
    <source>
        <dbReference type="Proteomes" id="UP000463951"/>
    </source>
</evidence>
<keyword evidence="2" id="KW-0813">Transport</keyword>
<dbReference type="InterPro" id="IPR036259">
    <property type="entry name" value="MFS_trans_sf"/>
</dbReference>
<reference evidence="10 11" key="1">
    <citation type="journal article" date="2020" name="Int. J. Syst. Evol. Microbiol.">
        <title>Reclassification of Streptomyces castelarensis and Streptomyces sporoclivatus as later heterotypic synonyms of Streptomyces antimycoticus.</title>
        <authorList>
            <person name="Komaki H."/>
            <person name="Tamura T."/>
        </authorList>
    </citation>
    <scope>NUCLEOTIDE SEQUENCE [LARGE SCALE GENOMIC DNA]</scope>
    <source>
        <strain evidence="10 11">NBRC 100767</strain>
    </source>
</reference>
<feature type="transmembrane region" description="Helical" evidence="8">
    <location>
        <begin position="306"/>
        <end position="326"/>
    </location>
</feature>
<evidence type="ECO:0000259" key="9">
    <source>
        <dbReference type="PROSITE" id="PS50850"/>
    </source>
</evidence>
<feature type="transmembrane region" description="Helical" evidence="8">
    <location>
        <begin position="397"/>
        <end position="417"/>
    </location>
</feature>
<dbReference type="CDD" id="cd17369">
    <property type="entry name" value="MFS_ShiA_like"/>
    <property type="match status" value="1"/>
</dbReference>
<evidence type="ECO:0000256" key="7">
    <source>
        <dbReference type="SAM" id="MobiDB-lite"/>
    </source>
</evidence>
<evidence type="ECO:0000256" key="1">
    <source>
        <dbReference type="ARBA" id="ARBA00004651"/>
    </source>
</evidence>
<protein>
    <submittedName>
        <fullName evidence="10">MFS transporter</fullName>
    </submittedName>
</protein>
<feature type="transmembrane region" description="Helical" evidence="8">
    <location>
        <begin position="275"/>
        <end position="294"/>
    </location>
</feature>
<keyword evidence="6 8" id="KW-0472">Membrane</keyword>
<dbReference type="Gene3D" id="1.20.1250.20">
    <property type="entry name" value="MFS general substrate transporter like domains"/>
    <property type="match status" value="2"/>
</dbReference>
<gene>
    <name evidence="10" type="ORF">SSPO_019950</name>
</gene>
<keyword evidence="5 8" id="KW-1133">Transmembrane helix</keyword>
<evidence type="ECO:0000256" key="4">
    <source>
        <dbReference type="ARBA" id="ARBA00022692"/>
    </source>
</evidence>
<feature type="transmembrane region" description="Helical" evidence="8">
    <location>
        <begin position="187"/>
        <end position="206"/>
    </location>
</feature>
<proteinExistence type="predicted"/>
<keyword evidence="4 8" id="KW-0812">Transmembrane</keyword>
<dbReference type="InterPro" id="IPR011701">
    <property type="entry name" value="MFS"/>
</dbReference>
<dbReference type="Pfam" id="PF07690">
    <property type="entry name" value="MFS_1"/>
    <property type="match status" value="1"/>
</dbReference>
<keyword evidence="3" id="KW-1003">Cell membrane</keyword>
<evidence type="ECO:0000256" key="2">
    <source>
        <dbReference type="ARBA" id="ARBA00022448"/>
    </source>
</evidence>
<name>A0A499UZD6_9ACTN</name>
<dbReference type="SUPFAM" id="SSF103473">
    <property type="entry name" value="MFS general substrate transporter"/>
    <property type="match status" value="1"/>
</dbReference>
<accession>A0A499UZD6</accession>
<feature type="transmembrane region" description="Helical" evidence="8">
    <location>
        <begin position="116"/>
        <end position="136"/>
    </location>
</feature>
<dbReference type="PROSITE" id="PS50850">
    <property type="entry name" value="MFS"/>
    <property type="match status" value="1"/>
</dbReference>
<evidence type="ECO:0000313" key="10">
    <source>
        <dbReference type="EMBL" id="BBJ39277.1"/>
    </source>
</evidence>